<dbReference type="GeneID" id="19464829"/>
<evidence type="ECO:0000256" key="1">
    <source>
        <dbReference type="PROSITE-ProRule" id="PRU00175"/>
    </source>
</evidence>
<proteinExistence type="predicted"/>
<dbReference type="GO" id="GO:0008270">
    <property type="term" value="F:zinc ion binding"/>
    <property type="evidence" value="ECO:0007669"/>
    <property type="project" value="UniProtKB-KW"/>
</dbReference>
<name>S3DDE6_GLAL2</name>
<keyword evidence="1" id="KW-0479">Metal-binding</keyword>
<dbReference type="PROSITE" id="PS50089">
    <property type="entry name" value="ZF_RING_2"/>
    <property type="match status" value="1"/>
</dbReference>
<dbReference type="HOGENOM" id="CLU_1034584_0_0_1"/>
<evidence type="ECO:0000313" key="4">
    <source>
        <dbReference type="Proteomes" id="UP000016922"/>
    </source>
</evidence>
<dbReference type="EMBL" id="KE145353">
    <property type="protein sequence ID" value="EPE36437.1"/>
    <property type="molecule type" value="Genomic_DNA"/>
</dbReference>
<protein>
    <submittedName>
        <fullName evidence="3">RING/U-box</fullName>
    </submittedName>
</protein>
<dbReference type="Gene3D" id="3.30.40.10">
    <property type="entry name" value="Zinc/RING finger domain, C3HC4 (zinc finger)"/>
    <property type="match status" value="1"/>
</dbReference>
<dbReference type="InterPro" id="IPR001841">
    <property type="entry name" value="Znf_RING"/>
</dbReference>
<feature type="domain" description="RING-type" evidence="2">
    <location>
        <begin position="171"/>
        <end position="223"/>
    </location>
</feature>
<dbReference type="OrthoDB" id="3524141at2759"/>
<gene>
    <name evidence="3" type="ORF">GLAREA_05775</name>
</gene>
<organism evidence="3 4">
    <name type="scientific">Glarea lozoyensis (strain ATCC 20868 / MF5171)</name>
    <dbReference type="NCBI Taxonomy" id="1116229"/>
    <lineage>
        <taxon>Eukaryota</taxon>
        <taxon>Fungi</taxon>
        <taxon>Dikarya</taxon>
        <taxon>Ascomycota</taxon>
        <taxon>Pezizomycotina</taxon>
        <taxon>Leotiomycetes</taxon>
        <taxon>Helotiales</taxon>
        <taxon>Helotiaceae</taxon>
        <taxon>Glarea</taxon>
    </lineage>
</organism>
<dbReference type="Proteomes" id="UP000016922">
    <property type="component" value="Unassembled WGS sequence"/>
</dbReference>
<dbReference type="SUPFAM" id="SSF57850">
    <property type="entry name" value="RING/U-box"/>
    <property type="match status" value="1"/>
</dbReference>
<sequence length="269" mass="31257">MYNIHDTGSFQGCIGNINCYLEASSPLSDLPNPVQERAQKERRARELLKALATIPHNSSFFEMPATTSCISPEDHAELEAHLWDLSALFNSRMVIKALELKSGWYNGADRLWNDAEQKDLDLFTAFCVAFEDLVAKRHAYGLRWEYPDRMKYPKVFEPVKVEDLEEGKGDCVICYCPLGKPTVLDEETWQEDAVKLPCGHIFGSRCLQKCEFKDWGFSCPYCRKEYERENWWFPSKEPIGPRYEEVDWILHVGEYLDVLDNARMDLEDY</sequence>
<evidence type="ECO:0000259" key="2">
    <source>
        <dbReference type="PROSITE" id="PS50089"/>
    </source>
</evidence>
<keyword evidence="4" id="KW-1185">Reference proteome</keyword>
<dbReference type="RefSeq" id="XP_008077255.1">
    <property type="nucleotide sequence ID" value="XM_008079064.1"/>
</dbReference>
<keyword evidence="1" id="KW-0863">Zinc-finger</keyword>
<reference evidence="3 4" key="1">
    <citation type="journal article" date="2013" name="BMC Genomics">
        <title>Genomics-driven discovery of the pneumocandin biosynthetic gene cluster in the fungus Glarea lozoyensis.</title>
        <authorList>
            <person name="Chen L."/>
            <person name="Yue Q."/>
            <person name="Zhang X."/>
            <person name="Xiang M."/>
            <person name="Wang C."/>
            <person name="Li S."/>
            <person name="Che Y."/>
            <person name="Ortiz-Lopez F.J."/>
            <person name="Bills G.F."/>
            <person name="Liu X."/>
            <person name="An Z."/>
        </authorList>
    </citation>
    <scope>NUCLEOTIDE SEQUENCE [LARGE SCALE GENOMIC DNA]</scope>
    <source>
        <strain evidence="4">ATCC 20868 / MF5171</strain>
    </source>
</reference>
<evidence type="ECO:0000313" key="3">
    <source>
        <dbReference type="EMBL" id="EPE36437.1"/>
    </source>
</evidence>
<accession>S3DDE6</accession>
<dbReference type="CDD" id="cd16448">
    <property type="entry name" value="RING-H2"/>
    <property type="match status" value="1"/>
</dbReference>
<dbReference type="InterPro" id="IPR013083">
    <property type="entry name" value="Znf_RING/FYVE/PHD"/>
</dbReference>
<keyword evidence="1" id="KW-0862">Zinc</keyword>
<dbReference type="KEGG" id="glz:GLAREA_05775"/>
<dbReference type="AlphaFoldDB" id="S3DDE6"/>